<evidence type="ECO:0000256" key="3">
    <source>
        <dbReference type="ARBA" id="ARBA00022679"/>
    </source>
</evidence>
<evidence type="ECO:0000256" key="1">
    <source>
        <dbReference type="ARBA" id="ARBA00009995"/>
    </source>
</evidence>
<accession>A0A286Q1T6</accession>
<keyword evidence="2 4" id="KW-0328">Glycosyltransferase</keyword>
<dbReference type="SUPFAM" id="SSF53756">
    <property type="entry name" value="UDP-Glycosyltransferase/glycogen phosphorylase"/>
    <property type="match status" value="1"/>
</dbReference>
<proteinExistence type="evidence at transcript level"/>
<feature type="non-terminal residue" evidence="6">
    <location>
        <position position="1"/>
    </location>
</feature>
<evidence type="ECO:0000313" key="6">
    <source>
        <dbReference type="EMBL" id="AOG18243.1"/>
    </source>
</evidence>
<dbReference type="InterPro" id="IPR002213">
    <property type="entry name" value="UDP_glucos_trans"/>
</dbReference>
<dbReference type="EC" id="2.4.1.-" evidence="5"/>
<protein>
    <recommendedName>
        <fullName evidence="5">Glycosyltransferase</fullName>
        <ecNumber evidence="5">2.4.1.-</ecNumber>
    </recommendedName>
</protein>
<dbReference type="Pfam" id="PF00201">
    <property type="entry name" value="UDPGT"/>
    <property type="match status" value="1"/>
</dbReference>
<dbReference type="PROSITE" id="PS00375">
    <property type="entry name" value="UDPGT"/>
    <property type="match status" value="1"/>
</dbReference>
<organism evidence="6">
    <name type="scientific">Lotus japonicus</name>
    <name type="common">Lotus corniculatus var. japonicus</name>
    <dbReference type="NCBI Taxonomy" id="34305"/>
    <lineage>
        <taxon>Eukaryota</taxon>
        <taxon>Viridiplantae</taxon>
        <taxon>Streptophyta</taxon>
        <taxon>Embryophyta</taxon>
        <taxon>Tracheophyta</taxon>
        <taxon>Spermatophyta</taxon>
        <taxon>Magnoliopsida</taxon>
        <taxon>eudicotyledons</taxon>
        <taxon>Gunneridae</taxon>
        <taxon>Pentapetalae</taxon>
        <taxon>rosids</taxon>
        <taxon>fabids</taxon>
        <taxon>Fabales</taxon>
        <taxon>Fabaceae</taxon>
        <taxon>Papilionoideae</taxon>
        <taxon>50 kb inversion clade</taxon>
        <taxon>NPAAA clade</taxon>
        <taxon>Hologalegina</taxon>
        <taxon>robinioid clade</taxon>
        <taxon>Loteae</taxon>
        <taxon>Lotus</taxon>
    </lineage>
</organism>
<dbReference type="RefSeq" id="XP_057458392.1">
    <property type="nucleotide sequence ID" value="XM_057602409.1"/>
</dbReference>
<dbReference type="CDD" id="cd03784">
    <property type="entry name" value="GT1_Gtf-like"/>
    <property type="match status" value="1"/>
</dbReference>
<comment type="similarity">
    <text evidence="1 4">Belongs to the UDP-glycosyltransferase family.</text>
</comment>
<evidence type="ECO:0000256" key="2">
    <source>
        <dbReference type="ARBA" id="ARBA00022676"/>
    </source>
</evidence>
<reference evidence="6" key="1">
    <citation type="submission" date="2015-10" db="EMBL/GenBank/DDBJ databases">
        <title>Molecular cloning and biochemical characterization of flavonoids udp-glycosyltransferases from soybean.</title>
        <authorList>
            <person name="Yin Q."/>
            <person name="Pang Y."/>
        </authorList>
    </citation>
    <scope>NUCLEOTIDE SEQUENCE</scope>
</reference>
<dbReference type="Gene3D" id="3.40.50.2000">
    <property type="entry name" value="Glycogen Phosphorylase B"/>
    <property type="match status" value="2"/>
</dbReference>
<dbReference type="PANTHER" id="PTHR48046:SF1">
    <property type="entry name" value="GLYCOSYLTRANSFERASE-RELATED"/>
    <property type="match status" value="1"/>
</dbReference>
<dbReference type="KEGG" id="lja:130749113"/>
<dbReference type="InterPro" id="IPR035595">
    <property type="entry name" value="UDP_glycos_trans_CS"/>
</dbReference>
<name>A0A286Q1T6_LOTJA</name>
<evidence type="ECO:0000256" key="4">
    <source>
        <dbReference type="RuleBase" id="RU003718"/>
    </source>
</evidence>
<dbReference type="OrthoDB" id="5835829at2759"/>
<dbReference type="PANTHER" id="PTHR48046">
    <property type="entry name" value="UDP-GLYCOSYLTRANSFERASE 72E1"/>
    <property type="match status" value="1"/>
</dbReference>
<dbReference type="GeneID" id="130749113"/>
<keyword evidence="3 4" id="KW-0808">Transferase</keyword>
<dbReference type="FunFam" id="3.40.50.2000:FF:000056">
    <property type="entry name" value="Glycosyltransferase"/>
    <property type="match status" value="1"/>
</dbReference>
<dbReference type="GO" id="GO:0008194">
    <property type="term" value="F:UDP-glycosyltransferase activity"/>
    <property type="evidence" value="ECO:0007669"/>
    <property type="project" value="InterPro"/>
</dbReference>
<sequence length="487" mass="53433">MAASNSHNAAILTPPGMGHMIPSLELAKRLVTHQIVPKVTIFLASIKTSVPSKAETQLLQSATNDNLFQIIHLPPLDMTNLVGPDATIETQVAAITHELPPLFLSAISTTEHNPTILIIDQVLSNILPLVENLKVPKFIFVSSNAWLLALSLHTPILDKELQGEYTDQSEPISIPGCKSVHPDDVFQLLRDRTHKVYREYLSTCEGLALADAILVNTFNELEPKTLAALSSGKVTKVPVYPVGLIVREEIRRQDGSDVFEWLDKQEEESVVYISLGSGYRMSQEQIKEMALGLELSGQRFVWSLRTHAATKAGDAIANYFTAGKETQAETGGGVSKSEELNSLPDEFYRIQTRGMVITDWAPQLDILKHPSVGGFVSHCGWNSVMESVSCGVPIVGWPLYAEQGMNAAMLAEEIGIAVRLELPLSTNVVGREDLAKAIRKVMDKEDEEGCEMRKKVKELKEAAKRAWSEDGSSYLALSRISQANGAL</sequence>
<dbReference type="EMBL" id="KT895087">
    <property type="protein sequence ID" value="AOG18243.1"/>
    <property type="molecule type" value="mRNA"/>
</dbReference>
<evidence type="ECO:0000256" key="5">
    <source>
        <dbReference type="RuleBase" id="RU362057"/>
    </source>
</evidence>
<dbReference type="AlphaFoldDB" id="A0A286Q1T6"/>